<evidence type="ECO:0008006" key="3">
    <source>
        <dbReference type="Google" id="ProtNLM"/>
    </source>
</evidence>
<dbReference type="AlphaFoldDB" id="A0A1T1GZ20"/>
<name>A0A1T1GZ20_9GAMM</name>
<sequence>MLKKLVVIITLILPITACEKIGDFLIAKFESSLPSETSSQRAKSEKLFVALHEPNQDSFLALVEENVRDAMLADPELFSRMKKLIPAGQPSAEVEVIQRMANTRLGEGETTTIVYKYDYPQKELYMSVVFAGHDGDDKVKGFWLENAAEKESDDLVTEITSDADDFNIQVDEASTVTPTAYS</sequence>
<evidence type="ECO:0000313" key="1">
    <source>
        <dbReference type="EMBL" id="OOV82720.1"/>
    </source>
</evidence>
<dbReference type="EMBL" id="MVKX01000005">
    <property type="protein sequence ID" value="OOV82720.1"/>
    <property type="molecule type" value="Genomic_DNA"/>
</dbReference>
<proteinExistence type="predicted"/>
<reference evidence="1 2" key="1">
    <citation type="submission" date="2017-02" db="EMBL/GenBank/DDBJ databases">
        <title>Acinetobacter sp. ANC 4945, whole genome shotgun sequencing project.</title>
        <authorList>
            <person name="Radolfova-Krizova L."/>
            <person name="Al Atrouni A."/>
            <person name="Nemec A."/>
        </authorList>
    </citation>
    <scope>NUCLEOTIDE SEQUENCE [LARGE SCALE GENOMIC DNA]</scope>
    <source>
        <strain evidence="1 2">ANC 4945</strain>
    </source>
</reference>
<accession>A0A1T1GZ20</accession>
<gene>
    <name evidence="1" type="ORF">B1202_09720</name>
</gene>
<dbReference type="RefSeq" id="WP_078190398.1">
    <property type="nucleotide sequence ID" value="NZ_JAMCOZ010000003.1"/>
</dbReference>
<comment type="caution">
    <text evidence="1">The sequence shown here is derived from an EMBL/GenBank/DDBJ whole genome shotgun (WGS) entry which is preliminary data.</text>
</comment>
<organism evidence="1 2">
    <name type="scientific">Acinetobacter amyesii</name>
    <dbReference type="NCBI Taxonomy" id="2942470"/>
    <lineage>
        <taxon>Bacteria</taxon>
        <taxon>Pseudomonadati</taxon>
        <taxon>Pseudomonadota</taxon>
        <taxon>Gammaproteobacteria</taxon>
        <taxon>Moraxellales</taxon>
        <taxon>Moraxellaceae</taxon>
        <taxon>Acinetobacter</taxon>
    </lineage>
</organism>
<dbReference type="Proteomes" id="UP000191160">
    <property type="component" value="Unassembled WGS sequence"/>
</dbReference>
<keyword evidence="2" id="KW-1185">Reference proteome</keyword>
<protein>
    <recommendedName>
        <fullName evidence="3">DUF3887 domain-containing protein</fullName>
    </recommendedName>
</protein>
<evidence type="ECO:0000313" key="2">
    <source>
        <dbReference type="Proteomes" id="UP000191160"/>
    </source>
</evidence>